<dbReference type="InterPro" id="IPR017452">
    <property type="entry name" value="GPCR_Rhodpsn_7TM"/>
</dbReference>
<feature type="transmembrane region" description="Helical" evidence="10">
    <location>
        <begin position="18"/>
        <end position="36"/>
    </location>
</feature>
<dbReference type="PANTHER" id="PTHR24229:SF112">
    <property type="entry name" value="CHEMOKINE-LIKE RECEPTOR 1"/>
    <property type="match status" value="1"/>
</dbReference>
<keyword evidence="2" id="KW-1003">Cell membrane</keyword>
<keyword evidence="7 9" id="KW-0675">Receptor</keyword>
<dbReference type="PROSITE" id="PS00237">
    <property type="entry name" value="G_PROTEIN_RECEP_F1_1"/>
    <property type="match status" value="1"/>
</dbReference>
<dbReference type="InterPro" id="IPR000276">
    <property type="entry name" value="GPCR_Rhodpsn"/>
</dbReference>
<protein>
    <submittedName>
        <fullName evidence="12">SOG/chemokine-like receptor</fullName>
    </submittedName>
</protein>
<evidence type="ECO:0000256" key="10">
    <source>
        <dbReference type="SAM" id="Phobius"/>
    </source>
</evidence>
<dbReference type="PANTHER" id="PTHR24229">
    <property type="entry name" value="NEUROPEPTIDES RECEPTOR"/>
    <property type="match status" value="1"/>
</dbReference>
<feature type="transmembrane region" description="Helical" evidence="10">
    <location>
        <begin position="240"/>
        <end position="263"/>
    </location>
</feature>
<feature type="transmembrane region" description="Helical" evidence="10">
    <location>
        <begin position="100"/>
        <end position="119"/>
    </location>
</feature>
<dbReference type="GO" id="GO:0005886">
    <property type="term" value="C:plasma membrane"/>
    <property type="evidence" value="ECO:0007669"/>
    <property type="project" value="UniProtKB-SubCell"/>
</dbReference>
<keyword evidence="5 9" id="KW-0297">G-protein coupled receptor</keyword>
<evidence type="ECO:0000259" key="11">
    <source>
        <dbReference type="PROSITE" id="PS50262"/>
    </source>
</evidence>
<evidence type="ECO:0000256" key="2">
    <source>
        <dbReference type="ARBA" id="ARBA00022475"/>
    </source>
</evidence>
<evidence type="ECO:0000256" key="8">
    <source>
        <dbReference type="ARBA" id="ARBA00023224"/>
    </source>
</evidence>
<evidence type="ECO:0000256" key="7">
    <source>
        <dbReference type="ARBA" id="ARBA00023170"/>
    </source>
</evidence>
<evidence type="ECO:0000256" key="6">
    <source>
        <dbReference type="ARBA" id="ARBA00023136"/>
    </source>
</evidence>
<reference evidence="12" key="1">
    <citation type="journal article" date="2015" name="Nature">
        <title>The pre-vertebrate origins of neurogenic placodes.</title>
        <authorList>
            <person name="Abitua P.B."/>
            <person name="Gainous T.B."/>
            <person name="Kaczmarczyk A.N."/>
            <person name="Winchell C.J."/>
            <person name="Hudson C."/>
            <person name="Kamata K."/>
            <person name="Nakagawa M."/>
            <person name="Tsuda M."/>
            <person name="Kusakabe T.G."/>
            <person name="Levine M."/>
        </authorList>
    </citation>
    <scope>NUCLEOTIDE SEQUENCE</scope>
</reference>
<keyword evidence="3 9" id="KW-0812">Transmembrane</keyword>
<feature type="transmembrane region" description="Helical" evidence="10">
    <location>
        <begin position="150"/>
        <end position="174"/>
    </location>
</feature>
<evidence type="ECO:0000256" key="9">
    <source>
        <dbReference type="RuleBase" id="RU000688"/>
    </source>
</evidence>
<comment type="subcellular location">
    <subcellularLocation>
        <location evidence="1">Cell membrane</location>
        <topology evidence="1">Multi-pass membrane protein</topology>
    </subcellularLocation>
</comment>
<feature type="transmembrane region" description="Helical" evidence="10">
    <location>
        <begin position="48"/>
        <end position="79"/>
    </location>
</feature>
<keyword evidence="4 10" id="KW-1133">Transmembrane helix</keyword>
<dbReference type="Pfam" id="PF00001">
    <property type="entry name" value="7tm_1"/>
    <property type="match status" value="1"/>
</dbReference>
<organism evidence="12">
    <name type="scientific">Ciona intestinalis</name>
    <name type="common">Transparent sea squirt</name>
    <name type="synonym">Ascidia intestinalis</name>
    <dbReference type="NCBI Taxonomy" id="7719"/>
    <lineage>
        <taxon>Eukaryota</taxon>
        <taxon>Metazoa</taxon>
        <taxon>Chordata</taxon>
        <taxon>Tunicata</taxon>
        <taxon>Ascidiacea</taxon>
        <taxon>Phlebobranchia</taxon>
        <taxon>Cionidae</taxon>
        <taxon>Ciona</taxon>
    </lineage>
</organism>
<dbReference type="PRINTS" id="PR00237">
    <property type="entry name" value="GPCRRHODOPSN"/>
</dbReference>
<evidence type="ECO:0000256" key="4">
    <source>
        <dbReference type="ARBA" id="ARBA00022989"/>
    </source>
</evidence>
<keyword evidence="8 9" id="KW-0807">Transducer</keyword>
<accession>A0A0K0TQB0</accession>
<evidence type="ECO:0000256" key="5">
    <source>
        <dbReference type="ARBA" id="ARBA00023040"/>
    </source>
</evidence>
<feature type="transmembrane region" description="Helical" evidence="10">
    <location>
        <begin position="195"/>
        <end position="220"/>
    </location>
</feature>
<evidence type="ECO:0000256" key="3">
    <source>
        <dbReference type="ARBA" id="ARBA00022692"/>
    </source>
</evidence>
<dbReference type="AlphaFoldDB" id="A0A0K0TQB0"/>
<feature type="domain" description="G-protein coupled receptors family 1 profile" evidence="11">
    <location>
        <begin position="1"/>
        <end position="260"/>
    </location>
</feature>
<comment type="similarity">
    <text evidence="9">Belongs to the G-protein coupled receptor 1 family.</text>
</comment>
<dbReference type="SUPFAM" id="SSF81321">
    <property type="entry name" value="Family A G protein-coupled receptor-like"/>
    <property type="match status" value="1"/>
</dbReference>
<dbReference type="EMBL" id="KR902348">
    <property type="protein sequence ID" value="AKR53887.1"/>
    <property type="molecule type" value="mRNA"/>
</dbReference>
<keyword evidence="6 10" id="KW-0472">Membrane</keyword>
<evidence type="ECO:0000256" key="1">
    <source>
        <dbReference type="ARBA" id="ARBA00004651"/>
    </source>
</evidence>
<name>A0A0K0TQB0_CIOIN</name>
<dbReference type="PROSITE" id="PS50262">
    <property type="entry name" value="G_PROTEIN_RECEP_F1_2"/>
    <property type="match status" value="1"/>
</dbReference>
<dbReference type="GO" id="GO:0004930">
    <property type="term" value="F:G protein-coupled receptor activity"/>
    <property type="evidence" value="ECO:0007669"/>
    <property type="project" value="UniProtKB-KW"/>
</dbReference>
<sequence>MLLGIMKSVKSLSVTDHYILNLAISDVMLLTTLPLATADMITGNLWPLGWFACKYMVCVVYFNISAGVWTVTTMTIDRFQCIVQANKMRGKRTKERAKKILAVVWCISLVYTLPVVYFADKSEGVCTLHYVGMGSLSVTTVLTMHMTFRFTVAFVVPLVILIICNTGVVCFLKSKDRLFSGKRSNTKRLETTEQVTRIVTMVTIAFLICWLPNFVTTLIFVFSPAVLGVIGPLNHRYYLLFHWMTVCLLYFNSCLNPFMYALLGGNYRNKYEYLY</sequence>
<proteinExistence type="evidence at transcript level"/>
<dbReference type="Gene3D" id="1.20.1070.10">
    <property type="entry name" value="Rhodopsin 7-helix transmembrane proteins"/>
    <property type="match status" value="1"/>
</dbReference>
<evidence type="ECO:0000313" key="12">
    <source>
        <dbReference type="EMBL" id="AKR53887.1"/>
    </source>
</evidence>